<dbReference type="InterPro" id="IPR000093">
    <property type="entry name" value="DNA_Rcmb_RecR"/>
</dbReference>
<evidence type="ECO:0000256" key="5">
    <source>
        <dbReference type="ARBA" id="ARBA00023172"/>
    </source>
</evidence>
<protein>
    <recommendedName>
        <fullName evidence="7">Recombination protein RecR</fullName>
    </recommendedName>
</protein>
<dbReference type="AlphaFoldDB" id="A0A077DFV0"/>
<evidence type="ECO:0000256" key="4">
    <source>
        <dbReference type="ARBA" id="ARBA00022833"/>
    </source>
</evidence>
<proteinExistence type="inferred from homology"/>
<dbReference type="Gene3D" id="1.10.8.420">
    <property type="entry name" value="RecR Domain 1"/>
    <property type="match status" value="1"/>
</dbReference>
<reference evidence="9 10" key="1">
    <citation type="journal article" date="2014" name="BMC Genomics">
        <title>A genomic perspective on a new bacterial genus and species from the Alcaligenaceae family, Basilea psittacipulmonis.</title>
        <authorList>
            <person name="Whiteson K.L."/>
            <person name="Hernandez D."/>
            <person name="Lazarevic V."/>
            <person name="Gaia N."/>
            <person name="Farinelli L."/>
            <person name="Francois P."/>
            <person name="Pilo P."/>
            <person name="Frey J."/>
            <person name="Schrenzel J."/>
        </authorList>
    </citation>
    <scope>NUCLEOTIDE SEQUENCE [LARGE SCALE GENOMIC DNA]</scope>
    <source>
        <strain evidence="9 10">DSM 24701</strain>
    </source>
</reference>
<dbReference type="GO" id="GO:0006310">
    <property type="term" value="P:DNA recombination"/>
    <property type="evidence" value="ECO:0007669"/>
    <property type="project" value="UniProtKB-UniRule"/>
</dbReference>
<accession>A0A077DFV0</accession>
<evidence type="ECO:0000256" key="6">
    <source>
        <dbReference type="ARBA" id="ARBA00023204"/>
    </source>
</evidence>
<evidence type="ECO:0000313" key="10">
    <source>
        <dbReference type="Proteomes" id="UP000028945"/>
    </source>
</evidence>
<comment type="function">
    <text evidence="7">May play a role in DNA repair. It seems to be involved in an RecBC-independent recombinational process of DNA repair. It may act with RecF and RecO.</text>
</comment>
<dbReference type="PROSITE" id="PS50880">
    <property type="entry name" value="TOPRIM"/>
    <property type="match status" value="1"/>
</dbReference>
<dbReference type="InterPro" id="IPR023627">
    <property type="entry name" value="Rcmb_RecR"/>
</dbReference>
<dbReference type="InterPro" id="IPR034137">
    <property type="entry name" value="TOPRIM_RecR"/>
</dbReference>
<dbReference type="GO" id="GO:0003677">
    <property type="term" value="F:DNA binding"/>
    <property type="evidence" value="ECO:0007669"/>
    <property type="project" value="UniProtKB-UniRule"/>
</dbReference>
<evidence type="ECO:0000313" key="9">
    <source>
        <dbReference type="EMBL" id="AIL32237.1"/>
    </source>
</evidence>
<keyword evidence="5 7" id="KW-0233">DNA recombination</keyword>
<keyword evidence="4 7" id="KW-0862">Zinc</keyword>
<evidence type="ECO:0000256" key="1">
    <source>
        <dbReference type="ARBA" id="ARBA00022723"/>
    </source>
</evidence>
<organism evidence="9 10">
    <name type="scientific">Basilea psittacipulmonis DSM 24701</name>
    <dbReference type="NCBI Taxonomy" id="1072685"/>
    <lineage>
        <taxon>Bacteria</taxon>
        <taxon>Pseudomonadati</taxon>
        <taxon>Pseudomonadota</taxon>
        <taxon>Betaproteobacteria</taxon>
        <taxon>Burkholderiales</taxon>
        <taxon>Alcaligenaceae</taxon>
        <taxon>Basilea</taxon>
    </lineage>
</organism>
<dbReference type="Pfam" id="PF21176">
    <property type="entry name" value="RecR_HhH"/>
    <property type="match status" value="1"/>
</dbReference>
<dbReference type="Proteomes" id="UP000028945">
    <property type="component" value="Chromosome"/>
</dbReference>
<dbReference type="GO" id="GO:0006281">
    <property type="term" value="P:DNA repair"/>
    <property type="evidence" value="ECO:0007669"/>
    <property type="project" value="UniProtKB-UniRule"/>
</dbReference>
<dbReference type="GO" id="GO:0008270">
    <property type="term" value="F:zinc ion binding"/>
    <property type="evidence" value="ECO:0007669"/>
    <property type="project" value="UniProtKB-KW"/>
</dbReference>
<dbReference type="CDD" id="cd01025">
    <property type="entry name" value="TOPRIM_recR"/>
    <property type="match status" value="1"/>
</dbReference>
<dbReference type="OrthoDB" id="9802672at2"/>
<dbReference type="HAMAP" id="MF_00017">
    <property type="entry name" value="RecR"/>
    <property type="match status" value="1"/>
</dbReference>
<keyword evidence="10" id="KW-1185">Reference proteome</keyword>
<dbReference type="HOGENOM" id="CLU_060739_1_2_4"/>
<dbReference type="SUPFAM" id="SSF111304">
    <property type="entry name" value="Recombination protein RecR"/>
    <property type="match status" value="1"/>
</dbReference>
<dbReference type="InterPro" id="IPR006171">
    <property type="entry name" value="TOPRIM_dom"/>
</dbReference>
<evidence type="ECO:0000256" key="2">
    <source>
        <dbReference type="ARBA" id="ARBA00022763"/>
    </source>
</evidence>
<keyword evidence="1 7" id="KW-0479">Metal-binding</keyword>
<dbReference type="STRING" id="1072685.IX83_01940"/>
<dbReference type="EMBL" id="CP009238">
    <property type="protein sequence ID" value="AIL32237.1"/>
    <property type="molecule type" value="Genomic_DNA"/>
</dbReference>
<name>A0A077DFV0_9BURK</name>
<dbReference type="SMART" id="SM00493">
    <property type="entry name" value="TOPRIM"/>
    <property type="match status" value="1"/>
</dbReference>
<dbReference type="PANTHER" id="PTHR30446:SF0">
    <property type="entry name" value="RECOMBINATION PROTEIN RECR"/>
    <property type="match status" value="1"/>
</dbReference>
<keyword evidence="3 7" id="KW-0863">Zinc-finger</keyword>
<evidence type="ECO:0000256" key="7">
    <source>
        <dbReference type="HAMAP-Rule" id="MF_00017"/>
    </source>
</evidence>
<dbReference type="eggNOG" id="COG0353">
    <property type="taxonomic scope" value="Bacteria"/>
</dbReference>
<dbReference type="KEGG" id="bpsi:IX83_01940"/>
<dbReference type="RefSeq" id="WP_038498538.1">
    <property type="nucleotide sequence ID" value="NZ_AFWK01000014.1"/>
</dbReference>
<evidence type="ECO:0000256" key="3">
    <source>
        <dbReference type="ARBA" id="ARBA00022771"/>
    </source>
</evidence>
<comment type="similarity">
    <text evidence="7">Belongs to the RecR family.</text>
</comment>
<feature type="zinc finger region" description="C4-type" evidence="7">
    <location>
        <begin position="57"/>
        <end position="72"/>
    </location>
</feature>
<dbReference type="NCBIfam" id="TIGR00615">
    <property type="entry name" value="recR"/>
    <property type="match status" value="1"/>
</dbReference>
<gene>
    <name evidence="7 9" type="primary">recR</name>
    <name evidence="9" type="ORF">IX83_01940</name>
</gene>
<dbReference type="Pfam" id="PF13662">
    <property type="entry name" value="Toprim_4"/>
    <property type="match status" value="1"/>
</dbReference>
<evidence type="ECO:0000259" key="8">
    <source>
        <dbReference type="PROSITE" id="PS50880"/>
    </source>
</evidence>
<dbReference type="Pfam" id="PF21175">
    <property type="entry name" value="RecR_C"/>
    <property type="match status" value="1"/>
</dbReference>
<keyword evidence="2 7" id="KW-0227">DNA damage</keyword>
<keyword evidence="6 7" id="KW-0234">DNA repair</keyword>
<dbReference type="Gene3D" id="3.40.1360.10">
    <property type="match status" value="1"/>
</dbReference>
<dbReference type="PANTHER" id="PTHR30446">
    <property type="entry name" value="RECOMBINATION PROTEIN RECR"/>
    <property type="match status" value="1"/>
</dbReference>
<sequence>MLEKNTPLEKLIQALQTIPGVGERTAQRMAYHLLCHRDKANNIAQALHVASEQLNHCKMCNNFTLGDICHTCADTKRDASILCIVENPSDLNMIENSHGYHGLYYVLMGAIRPIDGIGPDDLNFSKLMKRIDHPELKEVIVATNFTPEGQTTAQHLFDILKTKVAKVSRIARGIPMGSELEYLDAHTVAWAFLDRKDV</sequence>
<feature type="domain" description="Toprim" evidence="8">
    <location>
        <begin position="80"/>
        <end position="175"/>
    </location>
</feature>